<dbReference type="Gene3D" id="1.10.10.10">
    <property type="entry name" value="Winged helix-like DNA-binding domain superfamily/Winged helix DNA-binding domain"/>
    <property type="match status" value="1"/>
</dbReference>
<evidence type="ECO:0000259" key="9">
    <source>
        <dbReference type="PROSITE" id="PS50110"/>
    </source>
</evidence>
<feature type="region of interest" description="Disordered" evidence="8">
    <location>
        <begin position="1"/>
        <end position="37"/>
    </location>
</feature>
<evidence type="ECO:0000313" key="11">
    <source>
        <dbReference type="EMBL" id="TAA26728.1"/>
    </source>
</evidence>
<feature type="compositionally biased region" description="Basic and acidic residues" evidence="8">
    <location>
        <begin position="1"/>
        <end position="11"/>
    </location>
</feature>
<dbReference type="PROSITE" id="PS50110">
    <property type="entry name" value="RESPONSE_REGULATORY"/>
    <property type="match status" value="1"/>
</dbReference>
<dbReference type="GO" id="GO:0006355">
    <property type="term" value="P:regulation of DNA-templated transcription"/>
    <property type="evidence" value="ECO:0007669"/>
    <property type="project" value="InterPro"/>
</dbReference>
<keyword evidence="1 6" id="KW-0597">Phosphoprotein</keyword>
<dbReference type="InterPro" id="IPR016032">
    <property type="entry name" value="Sig_transdc_resp-reg_C-effctor"/>
</dbReference>
<dbReference type="InterPro" id="IPR011006">
    <property type="entry name" value="CheY-like_superfamily"/>
</dbReference>
<dbReference type="InterPro" id="IPR001867">
    <property type="entry name" value="OmpR/PhoB-type_DNA-bd"/>
</dbReference>
<reference evidence="11 12" key="1">
    <citation type="submission" date="2019-02" db="EMBL/GenBank/DDBJ databases">
        <title>WGS of Pseudoxanthomonas species novum from clinical isolates.</title>
        <authorList>
            <person name="Bernier A.-M."/>
            <person name="Bernard K."/>
            <person name="Vachon A."/>
        </authorList>
    </citation>
    <scope>NUCLEOTIDE SEQUENCE [LARGE SCALE GENOMIC DNA]</scope>
    <source>
        <strain evidence="11 12">NML171200</strain>
    </source>
</reference>
<dbReference type="RefSeq" id="WP_130550585.1">
    <property type="nucleotide sequence ID" value="NZ_SHMC01000002.1"/>
</dbReference>
<evidence type="ECO:0000256" key="4">
    <source>
        <dbReference type="ARBA" id="ARBA00023125"/>
    </source>
</evidence>
<dbReference type="Gene3D" id="3.40.50.2300">
    <property type="match status" value="1"/>
</dbReference>
<dbReference type="SUPFAM" id="SSF46894">
    <property type="entry name" value="C-terminal effector domain of the bipartite response regulators"/>
    <property type="match status" value="1"/>
</dbReference>
<dbReference type="Pfam" id="PF00072">
    <property type="entry name" value="Response_reg"/>
    <property type="match status" value="1"/>
</dbReference>
<dbReference type="GO" id="GO:0032993">
    <property type="term" value="C:protein-DNA complex"/>
    <property type="evidence" value="ECO:0007669"/>
    <property type="project" value="TreeGrafter"/>
</dbReference>
<evidence type="ECO:0000313" key="12">
    <source>
        <dbReference type="Proteomes" id="UP000292627"/>
    </source>
</evidence>
<dbReference type="InterPro" id="IPR039420">
    <property type="entry name" value="WalR-like"/>
</dbReference>
<evidence type="ECO:0000256" key="5">
    <source>
        <dbReference type="ARBA" id="ARBA00023163"/>
    </source>
</evidence>
<gene>
    <name evidence="11" type="ORF">EA660_05770</name>
</gene>
<dbReference type="SMART" id="SM00862">
    <property type="entry name" value="Trans_reg_C"/>
    <property type="match status" value="1"/>
</dbReference>
<evidence type="ECO:0000256" key="2">
    <source>
        <dbReference type="ARBA" id="ARBA00023012"/>
    </source>
</evidence>
<evidence type="ECO:0000256" key="8">
    <source>
        <dbReference type="SAM" id="MobiDB-lite"/>
    </source>
</evidence>
<evidence type="ECO:0000256" key="6">
    <source>
        <dbReference type="PROSITE-ProRule" id="PRU00169"/>
    </source>
</evidence>
<comment type="caution">
    <text evidence="11">The sequence shown here is derived from an EMBL/GenBank/DDBJ whole genome shotgun (WGS) entry which is preliminary data.</text>
</comment>
<dbReference type="SMART" id="SM00448">
    <property type="entry name" value="REC"/>
    <property type="match status" value="1"/>
</dbReference>
<dbReference type="OrthoDB" id="6117814at2"/>
<dbReference type="Pfam" id="PF00486">
    <property type="entry name" value="Trans_reg_C"/>
    <property type="match status" value="1"/>
</dbReference>
<feature type="compositionally biased region" description="Low complexity" evidence="8">
    <location>
        <begin position="15"/>
        <end position="28"/>
    </location>
</feature>
<dbReference type="GO" id="GO:0005829">
    <property type="term" value="C:cytosol"/>
    <property type="evidence" value="ECO:0007669"/>
    <property type="project" value="TreeGrafter"/>
</dbReference>
<evidence type="ECO:0000259" key="10">
    <source>
        <dbReference type="PROSITE" id="PS51755"/>
    </source>
</evidence>
<keyword evidence="2" id="KW-0902">Two-component regulatory system</keyword>
<dbReference type="InterPro" id="IPR036388">
    <property type="entry name" value="WH-like_DNA-bd_sf"/>
</dbReference>
<dbReference type="Proteomes" id="UP000292627">
    <property type="component" value="Unassembled WGS sequence"/>
</dbReference>
<accession>A0A4Q8LCW2</accession>
<name>A0A4Q8LCW2_9GAMM</name>
<feature type="domain" description="OmpR/PhoB-type" evidence="10">
    <location>
        <begin position="164"/>
        <end position="264"/>
    </location>
</feature>
<dbReference type="SUPFAM" id="SSF52172">
    <property type="entry name" value="CheY-like"/>
    <property type="match status" value="1"/>
</dbReference>
<keyword evidence="5" id="KW-0804">Transcription</keyword>
<dbReference type="CDD" id="cd00383">
    <property type="entry name" value="trans_reg_C"/>
    <property type="match status" value="1"/>
</dbReference>
<evidence type="ECO:0000256" key="3">
    <source>
        <dbReference type="ARBA" id="ARBA00023015"/>
    </source>
</evidence>
<evidence type="ECO:0000256" key="1">
    <source>
        <dbReference type="ARBA" id="ARBA00022553"/>
    </source>
</evidence>
<feature type="modified residue" description="4-aspartylphosphate" evidence="6">
    <location>
        <position position="90"/>
    </location>
</feature>
<dbReference type="EMBL" id="SHMC01000002">
    <property type="protein sequence ID" value="TAA26728.1"/>
    <property type="molecule type" value="Genomic_DNA"/>
</dbReference>
<feature type="DNA-binding region" description="OmpR/PhoB-type" evidence="7">
    <location>
        <begin position="164"/>
        <end position="264"/>
    </location>
</feature>
<feature type="domain" description="Response regulatory" evidence="9">
    <location>
        <begin position="40"/>
        <end position="155"/>
    </location>
</feature>
<organism evidence="11 12">
    <name type="scientific">Pseudoxanthomonas winnipegensis</name>
    <dbReference type="NCBI Taxonomy" id="2480810"/>
    <lineage>
        <taxon>Bacteria</taxon>
        <taxon>Pseudomonadati</taxon>
        <taxon>Pseudomonadota</taxon>
        <taxon>Gammaproteobacteria</taxon>
        <taxon>Lysobacterales</taxon>
        <taxon>Lysobacteraceae</taxon>
        <taxon>Pseudoxanthomonas</taxon>
    </lineage>
</organism>
<dbReference type="PROSITE" id="PS51755">
    <property type="entry name" value="OMPR_PHOB"/>
    <property type="match status" value="1"/>
</dbReference>
<proteinExistence type="predicted"/>
<dbReference type="PANTHER" id="PTHR48111:SF1">
    <property type="entry name" value="TWO-COMPONENT RESPONSE REGULATOR ORR33"/>
    <property type="match status" value="1"/>
</dbReference>
<evidence type="ECO:0000256" key="7">
    <source>
        <dbReference type="PROSITE-ProRule" id="PRU01091"/>
    </source>
</evidence>
<protein>
    <submittedName>
        <fullName evidence="11">Response regulator transcription factor</fullName>
    </submittedName>
</protein>
<dbReference type="GO" id="GO:0000976">
    <property type="term" value="F:transcription cis-regulatory region binding"/>
    <property type="evidence" value="ECO:0007669"/>
    <property type="project" value="TreeGrafter"/>
</dbReference>
<keyword evidence="4 7" id="KW-0238">DNA-binding</keyword>
<dbReference type="AlphaFoldDB" id="A0A4Q8LCW2"/>
<dbReference type="InterPro" id="IPR001789">
    <property type="entry name" value="Sig_transdc_resp-reg_receiver"/>
</dbReference>
<keyword evidence="3" id="KW-0805">Transcription regulation</keyword>
<dbReference type="GO" id="GO:0000156">
    <property type="term" value="F:phosphorelay response regulator activity"/>
    <property type="evidence" value="ECO:0007669"/>
    <property type="project" value="TreeGrafter"/>
</dbReference>
<sequence length="264" mass="28113">MGDAQGRDDIRGGPASNARAAEAASQQETSPLSKTGNNAQILVVEDDHELREQILLPTLRAAGYVAAGCGSAIEMYRRLLSQGYAAIVLDVGLPDEDGFSVVKNLRQLGFTAGITLLTGRGSDRDRAKGLNDGADAYLTKPVDPEVLIATMGSVLRRVSSGAKQPLARPGAWSVGAGGWELLTPDGTQIRLSHGERALILLLADSPGEVVAREALIAQLTREVEDFDPHRLEMLLHRLRKKVQAQSGQALPLTTVRGAGYVLSF</sequence>
<dbReference type="PANTHER" id="PTHR48111">
    <property type="entry name" value="REGULATOR OF RPOS"/>
    <property type="match status" value="1"/>
</dbReference>